<comment type="caution">
    <text evidence="2">The sequence shown here is derived from an EMBL/GenBank/DDBJ whole genome shotgun (WGS) entry which is preliminary data.</text>
</comment>
<dbReference type="EMBL" id="BAAAUX010000026">
    <property type="protein sequence ID" value="GAA2813719.1"/>
    <property type="molecule type" value="Genomic_DNA"/>
</dbReference>
<gene>
    <name evidence="2" type="ORF">GCM10010470_56470</name>
</gene>
<organism evidence="2 3">
    <name type="scientific">Saccharopolyspora taberi</name>
    <dbReference type="NCBI Taxonomy" id="60895"/>
    <lineage>
        <taxon>Bacteria</taxon>
        <taxon>Bacillati</taxon>
        <taxon>Actinomycetota</taxon>
        <taxon>Actinomycetes</taxon>
        <taxon>Pseudonocardiales</taxon>
        <taxon>Pseudonocardiaceae</taxon>
        <taxon>Saccharopolyspora</taxon>
    </lineage>
</organism>
<dbReference type="RefSeq" id="WP_344684850.1">
    <property type="nucleotide sequence ID" value="NZ_BAAAUX010000026.1"/>
</dbReference>
<accession>A0ABN3VLU1</accession>
<keyword evidence="3" id="KW-1185">Reference proteome</keyword>
<name>A0ABN3VLU1_9PSEU</name>
<sequence>MDEFSVVVAELDAQARACAQAGELLADAGSDAAPVADCDPGQADLAAACQEFTDAVGHSLTILSRQFAEIGDKLAQSTDHYADVDSDLAAVFARLEESLVSSVPATGPASAGEPKSYIEDVMDGDE</sequence>
<reference evidence="2 3" key="1">
    <citation type="journal article" date="2019" name="Int. J. Syst. Evol. Microbiol.">
        <title>The Global Catalogue of Microorganisms (GCM) 10K type strain sequencing project: providing services to taxonomists for standard genome sequencing and annotation.</title>
        <authorList>
            <consortium name="The Broad Institute Genomics Platform"/>
            <consortium name="The Broad Institute Genome Sequencing Center for Infectious Disease"/>
            <person name="Wu L."/>
            <person name="Ma J."/>
        </authorList>
    </citation>
    <scope>NUCLEOTIDE SEQUENCE [LARGE SCALE GENOMIC DNA]</scope>
    <source>
        <strain evidence="2 3">JCM 9383</strain>
    </source>
</reference>
<feature type="region of interest" description="Disordered" evidence="1">
    <location>
        <begin position="103"/>
        <end position="126"/>
    </location>
</feature>
<dbReference type="Pfam" id="PF19840">
    <property type="entry name" value="DUF6317"/>
    <property type="match status" value="1"/>
</dbReference>
<protein>
    <recommendedName>
        <fullName evidence="4">PE domain-containing protein</fullName>
    </recommendedName>
</protein>
<evidence type="ECO:0000313" key="3">
    <source>
        <dbReference type="Proteomes" id="UP001500979"/>
    </source>
</evidence>
<evidence type="ECO:0000256" key="1">
    <source>
        <dbReference type="SAM" id="MobiDB-lite"/>
    </source>
</evidence>
<evidence type="ECO:0008006" key="4">
    <source>
        <dbReference type="Google" id="ProtNLM"/>
    </source>
</evidence>
<evidence type="ECO:0000313" key="2">
    <source>
        <dbReference type="EMBL" id="GAA2813719.1"/>
    </source>
</evidence>
<dbReference type="InterPro" id="IPR045558">
    <property type="entry name" value="DUF6317"/>
</dbReference>
<dbReference type="Proteomes" id="UP001500979">
    <property type="component" value="Unassembled WGS sequence"/>
</dbReference>
<proteinExistence type="predicted"/>